<dbReference type="GO" id="GO:0003677">
    <property type="term" value="F:DNA binding"/>
    <property type="evidence" value="ECO:0007669"/>
    <property type="project" value="InterPro"/>
</dbReference>
<reference evidence="3" key="1">
    <citation type="submission" date="2019-11" db="EMBL/GenBank/DDBJ databases">
        <authorList>
            <person name="Feng L."/>
        </authorList>
    </citation>
    <scope>NUCLEOTIDE SEQUENCE</scope>
    <source>
        <strain evidence="3">BdentiumLFYP24</strain>
    </source>
</reference>
<feature type="domain" description="Restriction endonuclease type IV Mrr" evidence="2">
    <location>
        <begin position="190"/>
        <end position="301"/>
    </location>
</feature>
<dbReference type="EMBL" id="CACRSP010000003">
    <property type="protein sequence ID" value="VYS88116.1"/>
    <property type="molecule type" value="Genomic_DNA"/>
</dbReference>
<feature type="region of interest" description="Disordered" evidence="1">
    <location>
        <begin position="152"/>
        <end position="171"/>
    </location>
</feature>
<name>A0A6N2S4M7_9BIFI</name>
<dbReference type="Gene3D" id="3.40.1350.10">
    <property type="match status" value="1"/>
</dbReference>
<evidence type="ECO:0000313" key="3">
    <source>
        <dbReference type="EMBL" id="VYS88116.1"/>
    </source>
</evidence>
<accession>A0A6N2S4M7</accession>
<dbReference type="GO" id="GO:0009307">
    <property type="term" value="P:DNA restriction-modification system"/>
    <property type="evidence" value="ECO:0007669"/>
    <property type="project" value="InterPro"/>
</dbReference>
<feature type="compositionally biased region" description="Polar residues" evidence="1">
    <location>
        <begin position="152"/>
        <end position="161"/>
    </location>
</feature>
<dbReference type="PANTHER" id="PTHR30015">
    <property type="entry name" value="MRR RESTRICTION SYSTEM PROTEIN"/>
    <property type="match status" value="1"/>
</dbReference>
<organism evidence="3">
    <name type="scientific">Bifidobacterium dentium</name>
    <dbReference type="NCBI Taxonomy" id="1689"/>
    <lineage>
        <taxon>Bacteria</taxon>
        <taxon>Bacillati</taxon>
        <taxon>Actinomycetota</taxon>
        <taxon>Actinomycetes</taxon>
        <taxon>Bifidobacteriales</taxon>
        <taxon>Bifidobacteriaceae</taxon>
        <taxon>Bifidobacterium</taxon>
    </lineage>
</organism>
<gene>
    <name evidence="3" type="ORF">BDLFYP24_01322</name>
</gene>
<dbReference type="InterPro" id="IPR011856">
    <property type="entry name" value="tRNA_endonuc-like_dom_sf"/>
</dbReference>
<dbReference type="PANTHER" id="PTHR30015:SF7">
    <property type="entry name" value="TYPE IV METHYL-DIRECTED RESTRICTION ENZYME ECOKMRR"/>
    <property type="match status" value="1"/>
</dbReference>
<keyword evidence="3" id="KW-0255">Endonuclease</keyword>
<protein>
    <submittedName>
        <fullName evidence="3">Restriction endonuclease</fullName>
    </submittedName>
</protein>
<keyword evidence="3" id="KW-0540">Nuclease</keyword>
<dbReference type="PIRSF" id="PIRSF031853">
    <property type="entry name" value="UPC031853"/>
    <property type="match status" value="1"/>
</dbReference>
<dbReference type="InterPro" id="IPR007560">
    <property type="entry name" value="Restrct_endonuc_IV_Mrr"/>
</dbReference>
<keyword evidence="3" id="KW-0378">Hydrolase</keyword>
<dbReference type="GO" id="GO:0015666">
    <property type="term" value="F:restriction endodeoxyribonuclease activity"/>
    <property type="evidence" value="ECO:0007669"/>
    <property type="project" value="TreeGrafter"/>
</dbReference>
<dbReference type="AlphaFoldDB" id="A0A6N2S4M7"/>
<dbReference type="GO" id="GO:0043590">
    <property type="term" value="C:bacterial nucleoid"/>
    <property type="evidence" value="ECO:0007669"/>
    <property type="project" value="TreeGrafter"/>
</dbReference>
<sequence>MSSWMIRAGRGGIYAADWLNRGLVGIGWDFGATDIASMSREQIRSGYAIKHPNDSKNKLAAAVGQIYRFAHDMEQGSTVVMYDPETRLYHIGTIAGPCKPATDIEEATFTRAVKWKQTAQRDALTTSSKNSLGGIQTIFSISDEVVADLKSASKSETSSQPDETEDDAADDDARAATYDNGIELIKDRVNQVGWEDMERLVAGLLKAMGYCARVTPKGPDGGRDVVASPDALGLESPRIVAEVKHRKGAMGAPAVRSFIGGLRAGDRGLYVSTGGFTKEARYEADRATIPIRLLDLDSFVRHYVEVYDKADEETRSILPLTRIWWPA</sequence>
<proteinExistence type="predicted"/>
<dbReference type="Pfam" id="PF04471">
    <property type="entry name" value="Mrr_cat"/>
    <property type="match status" value="1"/>
</dbReference>
<dbReference type="InterPro" id="IPR011335">
    <property type="entry name" value="Restrct_endonuc-II-like"/>
</dbReference>
<dbReference type="SUPFAM" id="SSF52980">
    <property type="entry name" value="Restriction endonuclease-like"/>
    <property type="match status" value="1"/>
</dbReference>
<dbReference type="InterPro" id="IPR016984">
    <property type="entry name" value="UCP031853"/>
</dbReference>
<evidence type="ECO:0000256" key="1">
    <source>
        <dbReference type="SAM" id="MobiDB-lite"/>
    </source>
</evidence>
<dbReference type="InterPro" id="IPR052906">
    <property type="entry name" value="Type_IV_Methyl-Rstrct_Enzyme"/>
</dbReference>
<evidence type="ECO:0000259" key="2">
    <source>
        <dbReference type="Pfam" id="PF04471"/>
    </source>
</evidence>
<dbReference type="RefSeq" id="WP_231495279.1">
    <property type="nucleotide sequence ID" value="NZ_CACRSP010000003.1"/>
</dbReference>